<accession>A0A8H8DEM5</accession>
<dbReference type="EMBL" id="JAEFCI010013155">
    <property type="protein sequence ID" value="KAG5455573.1"/>
    <property type="molecule type" value="Genomic_DNA"/>
</dbReference>
<dbReference type="GO" id="GO:0016020">
    <property type="term" value="C:membrane"/>
    <property type="evidence" value="ECO:0007669"/>
    <property type="project" value="UniProtKB-SubCell"/>
</dbReference>
<dbReference type="PANTHER" id="PTHR48041">
    <property type="entry name" value="ABC TRANSPORTER G FAMILY MEMBER 28"/>
    <property type="match status" value="1"/>
</dbReference>
<evidence type="ECO:0000313" key="9">
    <source>
        <dbReference type="EMBL" id="KAG5455573.1"/>
    </source>
</evidence>
<feature type="transmembrane region" description="Helical" evidence="7">
    <location>
        <begin position="396"/>
        <end position="417"/>
    </location>
</feature>
<dbReference type="OrthoDB" id="66620at2759"/>
<proteinExistence type="predicted"/>
<keyword evidence="10" id="KW-1185">Reference proteome</keyword>
<dbReference type="Pfam" id="PF01061">
    <property type="entry name" value="ABC2_membrane"/>
    <property type="match status" value="1"/>
</dbReference>
<keyword evidence="3 7" id="KW-0812">Transmembrane</keyword>
<keyword evidence="4 7" id="KW-1133">Transmembrane helix</keyword>
<feature type="non-terminal residue" evidence="9">
    <location>
        <position position="1"/>
    </location>
</feature>
<dbReference type="InterPro" id="IPR050352">
    <property type="entry name" value="ABCG_transporters"/>
</dbReference>
<comment type="subcellular location">
    <subcellularLocation>
        <location evidence="1">Membrane</location>
        <topology evidence="1">Multi-pass membrane protein</topology>
    </subcellularLocation>
</comment>
<feature type="transmembrane region" description="Helical" evidence="7">
    <location>
        <begin position="477"/>
        <end position="498"/>
    </location>
</feature>
<reference evidence="9 10" key="1">
    <citation type="journal article" name="Sci. Rep.">
        <title>Genome-scale phylogenetic analyses confirm Olpidium as the closest living zoosporic fungus to the non-flagellated, terrestrial fungi.</title>
        <authorList>
            <person name="Chang Y."/>
            <person name="Rochon D."/>
            <person name="Sekimoto S."/>
            <person name="Wang Y."/>
            <person name="Chovatia M."/>
            <person name="Sandor L."/>
            <person name="Salamov A."/>
            <person name="Grigoriev I.V."/>
            <person name="Stajich J.E."/>
            <person name="Spatafora J.W."/>
        </authorList>
    </citation>
    <scope>NUCLEOTIDE SEQUENCE [LARGE SCALE GENOMIC DNA]</scope>
    <source>
        <strain evidence="9">S191</strain>
    </source>
</reference>
<keyword evidence="5 7" id="KW-0472">Membrane</keyword>
<evidence type="ECO:0000256" key="1">
    <source>
        <dbReference type="ARBA" id="ARBA00004141"/>
    </source>
</evidence>
<dbReference type="InterPro" id="IPR013525">
    <property type="entry name" value="ABC2_TM"/>
</dbReference>
<dbReference type="Proteomes" id="UP000673691">
    <property type="component" value="Unassembled WGS sequence"/>
</dbReference>
<feature type="compositionally biased region" description="Basic and acidic residues" evidence="6">
    <location>
        <begin position="1"/>
        <end position="10"/>
    </location>
</feature>
<keyword evidence="2" id="KW-0813">Transport</keyword>
<feature type="transmembrane region" description="Helical" evidence="7">
    <location>
        <begin position="438"/>
        <end position="465"/>
    </location>
</feature>
<evidence type="ECO:0000256" key="6">
    <source>
        <dbReference type="SAM" id="MobiDB-lite"/>
    </source>
</evidence>
<evidence type="ECO:0000259" key="8">
    <source>
        <dbReference type="Pfam" id="PF01061"/>
    </source>
</evidence>
<dbReference type="AlphaFoldDB" id="A0A8H8DEM5"/>
<evidence type="ECO:0000313" key="10">
    <source>
        <dbReference type="Proteomes" id="UP000673691"/>
    </source>
</evidence>
<gene>
    <name evidence="9" type="ORF">BJ554DRAFT_4974</name>
</gene>
<protein>
    <submittedName>
        <fullName evidence="9">ABC-2 type transporter-domain-containing protein</fullName>
    </submittedName>
</protein>
<name>A0A8H8DEM5_9FUNG</name>
<dbReference type="GO" id="GO:0140359">
    <property type="term" value="F:ABC-type transporter activity"/>
    <property type="evidence" value="ECO:0007669"/>
    <property type="project" value="InterPro"/>
</dbReference>
<organism evidence="9 10">
    <name type="scientific">Olpidium bornovanus</name>
    <dbReference type="NCBI Taxonomy" id="278681"/>
    <lineage>
        <taxon>Eukaryota</taxon>
        <taxon>Fungi</taxon>
        <taxon>Fungi incertae sedis</taxon>
        <taxon>Olpidiomycota</taxon>
        <taxon>Olpidiomycotina</taxon>
        <taxon>Olpidiomycetes</taxon>
        <taxon>Olpidiales</taxon>
        <taxon>Olpidiaceae</taxon>
        <taxon>Olpidium</taxon>
    </lineage>
</organism>
<evidence type="ECO:0000256" key="5">
    <source>
        <dbReference type="ARBA" id="ARBA00023136"/>
    </source>
</evidence>
<comment type="caution">
    <text evidence="9">The sequence shown here is derived from an EMBL/GenBank/DDBJ whole genome shotgun (WGS) entry which is preliminary data.</text>
</comment>
<evidence type="ECO:0000256" key="4">
    <source>
        <dbReference type="ARBA" id="ARBA00022989"/>
    </source>
</evidence>
<feature type="transmembrane region" description="Helical" evidence="7">
    <location>
        <begin position="365"/>
        <end position="384"/>
    </location>
</feature>
<evidence type="ECO:0000256" key="7">
    <source>
        <dbReference type="SAM" id="Phobius"/>
    </source>
</evidence>
<evidence type="ECO:0000256" key="2">
    <source>
        <dbReference type="ARBA" id="ARBA00022448"/>
    </source>
</evidence>
<sequence>KIHGDHRREPGAGAACRDPGAGNRRSAADALASPAASRLASSAPAAALGSVAIDIPVADYGVSLAWNDLSCVRREAAGDVVLRHLDGILKPGESLAGTDGKAQNLTRRGSWAGVPTVVSATPAERLLFLNVLSGREQLQLFGGDVLVDGCPDDAQPIANYIANEDSLIGAQNKYVFTVAETLLEHVDLGEVEGAELIRVLTKITRDGRLCTVCTMEYPGCQTLEFFDKTLILSQGSTIYFGSSRGAPEYFSRLGFSVPPGVSVSEHVRQIFAAQGDESAKVRIDHLARVWEESDEGDQVKAQVSLERTMARLTGKIDENIDPLKGKKKKRIGANRTAGRLHPVRWFGQVHVLLKREIVQMRRSKSVIFITAIMAFVIGTIWVQVGTSEAQIPSRVFALFASVAVLSAMSVSGAPGLCDDHRRALGECAVAKLYSSAAFAAAQSAVLVVSSFLMATTYSTLVYYIAGLNPNGAAFGKFLLILWVTVFIAESIVGLVAALTAGMMRILFSAAFLASVSIVSCTF</sequence>
<feature type="region of interest" description="Disordered" evidence="6">
    <location>
        <begin position="1"/>
        <end position="25"/>
    </location>
</feature>
<evidence type="ECO:0000256" key="3">
    <source>
        <dbReference type="ARBA" id="ARBA00022692"/>
    </source>
</evidence>
<feature type="domain" description="ABC-2 type transporter transmembrane" evidence="8">
    <location>
        <begin position="348"/>
        <end position="517"/>
    </location>
</feature>
<dbReference type="PANTHER" id="PTHR48041:SF91">
    <property type="entry name" value="ABC TRANSPORTER G FAMILY MEMBER 28"/>
    <property type="match status" value="1"/>
</dbReference>